<comment type="caution">
    <text evidence="3">The sequence shown here is derived from an EMBL/GenBank/DDBJ whole genome shotgun (WGS) entry which is preliminary data.</text>
</comment>
<proteinExistence type="predicted"/>
<feature type="compositionally biased region" description="Low complexity" evidence="1">
    <location>
        <begin position="93"/>
        <end position="112"/>
    </location>
</feature>
<dbReference type="AlphaFoldDB" id="A0A9W9G4V7"/>
<dbReference type="OrthoDB" id="5414836at2759"/>
<feature type="region of interest" description="Disordered" evidence="1">
    <location>
        <begin position="240"/>
        <end position="266"/>
    </location>
</feature>
<dbReference type="RefSeq" id="XP_056515174.1">
    <property type="nucleotide sequence ID" value="XM_056651907.1"/>
</dbReference>
<dbReference type="PANTHER" id="PTHR38122">
    <property type="entry name" value="GLYCOPROTEIN X"/>
    <property type="match status" value="1"/>
</dbReference>
<feature type="compositionally biased region" description="Low complexity" evidence="1">
    <location>
        <begin position="255"/>
        <end position="266"/>
    </location>
</feature>
<reference evidence="3" key="1">
    <citation type="submission" date="2022-11" db="EMBL/GenBank/DDBJ databases">
        <authorList>
            <person name="Petersen C."/>
        </authorList>
    </citation>
    <scope>NUCLEOTIDE SEQUENCE</scope>
    <source>
        <strain evidence="3">IBT 34128</strain>
    </source>
</reference>
<keyword evidence="2" id="KW-0732">Signal</keyword>
<accession>A0A9W9G4V7</accession>
<keyword evidence="4" id="KW-1185">Reference proteome</keyword>
<dbReference type="EMBL" id="JAPMSZ010000002">
    <property type="protein sequence ID" value="KAJ5111695.1"/>
    <property type="molecule type" value="Genomic_DNA"/>
</dbReference>
<evidence type="ECO:0000313" key="4">
    <source>
        <dbReference type="Proteomes" id="UP001141434"/>
    </source>
</evidence>
<feature type="compositionally biased region" description="Low complexity" evidence="1">
    <location>
        <begin position="66"/>
        <end position="82"/>
    </location>
</feature>
<feature type="compositionally biased region" description="Polar residues" evidence="1">
    <location>
        <begin position="244"/>
        <end position="254"/>
    </location>
</feature>
<dbReference type="PANTHER" id="PTHR38122:SF1">
    <property type="entry name" value="GLYCOPROTEIN X"/>
    <property type="match status" value="1"/>
</dbReference>
<name>A0A9W9G4V7_9EURO</name>
<evidence type="ECO:0000313" key="3">
    <source>
        <dbReference type="EMBL" id="KAJ5111695.1"/>
    </source>
</evidence>
<reference evidence="3" key="2">
    <citation type="journal article" date="2023" name="IMA Fungus">
        <title>Comparative genomic study of the Penicillium genus elucidates a diverse pangenome and 15 lateral gene transfer events.</title>
        <authorList>
            <person name="Petersen C."/>
            <person name="Sorensen T."/>
            <person name="Nielsen M.R."/>
            <person name="Sondergaard T.E."/>
            <person name="Sorensen J.L."/>
            <person name="Fitzpatrick D.A."/>
            <person name="Frisvad J.C."/>
            <person name="Nielsen K.L."/>
        </authorList>
    </citation>
    <scope>NUCLEOTIDE SEQUENCE</scope>
    <source>
        <strain evidence="3">IBT 34128</strain>
    </source>
</reference>
<feature type="chain" id="PRO_5040990169" evidence="2">
    <location>
        <begin position="19"/>
        <end position="556"/>
    </location>
</feature>
<evidence type="ECO:0000256" key="1">
    <source>
        <dbReference type="SAM" id="MobiDB-lite"/>
    </source>
</evidence>
<evidence type="ECO:0000256" key="2">
    <source>
        <dbReference type="SAM" id="SignalP"/>
    </source>
</evidence>
<dbReference type="GeneID" id="81391075"/>
<sequence>MRATFLFSGSMLLQLLQAVNRRVLPGGCAQSAALVSNEGATPVVDAMISLQERAVTTITRTSTTIDTTDCSSTETTLQTSSLPRTTAKEMDSDSLPLTTLPTATSTTANVRSSKSEESSSQRSASTTEIHLITATEESSTVTTWEYSTIVDTVTASGSITTVKPAISKSVLTELMAKTITQSVVETQPVQYLTEWLTVTQPGDATTIIPNANTEVPKSGDSVTVRPSNCANNTEFDSVDACGGNSHTSLRSQTGPSPYQEPTSSSSISICPSRIINPTYTPATALPTDYTWGCPPRHLCHPSHSAEDNGCNFEAGPPADTYYCAPHECIPSPKLLPPQHWGQPVWSQQVGRFNTSWGYFNLSPHEFGLNYSVFNDTDQNTSPINYRRDWTMQIPGKCYDECNDAMLEAEARGKMASLCDDDSAFMVLLRACRACIKTAHVSHVPAETLPEFQQFVFYCEQSHDHSSSSSSHDSTQTQRPSTAQSFIAISQPFDTSTGTRITRTHEYITPSLTGALGSASTHAPTKTPSRSLTYANAGPVNLSSRLWTLSLVLVVGI</sequence>
<protein>
    <submittedName>
        <fullName evidence="3">Uncharacterized protein</fullName>
    </submittedName>
</protein>
<feature type="signal peptide" evidence="2">
    <location>
        <begin position="1"/>
        <end position="18"/>
    </location>
</feature>
<gene>
    <name evidence="3" type="ORF">NUU61_001325</name>
</gene>
<feature type="region of interest" description="Disordered" evidence="1">
    <location>
        <begin position="66"/>
        <end position="128"/>
    </location>
</feature>
<organism evidence="3 4">
    <name type="scientific">Penicillium alfredii</name>
    <dbReference type="NCBI Taxonomy" id="1506179"/>
    <lineage>
        <taxon>Eukaryota</taxon>
        <taxon>Fungi</taxon>
        <taxon>Dikarya</taxon>
        <taxon>Ascomycota</taxon>
        <taxon>Pezizomycotina</taxon>
        <taxon>Eurotiomycetes</taxon>
        <taxon>Eurotiomycetidae</taxon>
        <taxon>Eurotiales</taxon>
        <taxon>Aspergillaceae</taxon>
        <taxon>Penicillium</taxon>
    </lineage>
</organism>
<dbReference type="Proteomes" id="UP001141434">
    <property type="component" value="Unassembled WGS sequence"/>
</dbReference>